<comment type="caution">
    <text evidence="3">The sequence shown here is derived from an EMBL/GenBank/DDBJ whole genome shotgun (WGS) entry which is preliminary data.</text>
</comment>
<evidence type="ECO:0000256" key="2">
    <source>
        <dbReference type="SAM" id="MobiDB-lite"/>
    </source>
</evidence>
<evidence type="ECO:0000313" key="4">
    <source>
        <dbReference type="Proteomes" id="UP001283361"/>
    </source>
</evidence>
<dbReference type="PANTHER" id="PTHR13225:SF3">
    <property type="entry name" value="UPF0489 PROTEIN C5ORF22"/>
    <property type="match status" value="1"/>
</dbReference>
<dbReference type="AlphaFoldDB" id="A0AAE1AKJ5"/>
<dbReference type="PANTHER" id="PTHR13225">
    <property type="entry name" value="MISEXPRESSION SUPPRESSOR OF RAS 6"/>
    <property type="match status" value="1"/>
</dbReference>
<feature type="compositionally biased region" description="Basic and acidic residues" evidence="2">
    <location>
        <begin position="371"/>
        <end position="393"/>
    </location>
</feature>
<name>A0AAE1AKJ5_9GAST</name>
<comment type="similarity">
    <text evidence="1">Belongs to the UPF0489 family.</text>
</comment>
<organism evidence="3 4">
    <name type="scientific">Elysia crispata</name>
    <name type="common">lettuce slug</name>
    <dbReference type="NCBI Taxonomy" id="231223"/>
    <lineage>
        <taxon>Eukaryota</taxon>
        <taxon>Metazoa</taxon>
        <taxon>Spiralia</taxon>
        <taxon>Lophotrochozoa</taxon>
        <taxon>Mollusca</taxon>
        <taxon>Gastropoda</taxon>
        <taxon>Heterobranchia</taxon>
        <taxon>Euthyneura</taxon>
        <taxon>Panpulmonata</taxon>
        <taxon>Sacoglossa</taxon>
        <taxon>Placobranchoidea</taxon>
        <taxon>Plakobranchidae</taxon>
        <taxon>Elysia</taxon>
    </lineage>
</organism>
<accession>A0AAE1AKJ5</accession>
<feature type="region of interest" description="Disordered" evidence="2">
    <location>
        <begin position="264"/>
        <end position="288"/>
    </location>
</feature>
<gene>
    <name evidence="3" type="ORF">RRG08_050063</name>
</gene>
<dbReference type="Pfam" id="PF12640">
    <property type="entry name" value="UPF0489"/>
    <property type="match status" value="1"/>
</dbReference>
<dbReference type="Proteomes" id="UP001283361">
    <property type="component" value="Unassembled WGS sequence"/>
</dbReference>
<evidence type="ECO:0000313" key="3">
    <source>
        <dbReference type="EMBL" id="KAK3789619.1"/>
    </source>
</evidence>
<feature type="region of interest" description="Disordered" evidence="2">
    <location>
        <begin position="320"/>
        <end position="411"/>
    </location>
</feature>
<evidence type="ECO:0000256" key="1">
    <source>
        <dbReference type="ARBA" id="ARBA00007099"/>
    </source>
</evidence>
<dbReference type="EMBL" id="JAWDGP010001646">
    <property type="protein sequence ID" value="KAK3789619.1"/>
    <property type="molecule type" value="Genomic_DNA"/>
</dbReference>
<sequence length="559" mass="62884">MGNSKKNKDLQVHIVEQHNDAVPPIHRAIASRLLPFSCAAMVHLDSHPDLLLPVHMQADTVFKPSQLYESLSIENWILPLVYAKHFDHIIWIKPPWAHQIPVSKQRFFVGRCAQSGCIRVTSKENYFLTDGLFRPASELSDPGILTLQVEQVLPSAWPDLDSTYVPNESVSAATELRPVLSWIHHFQDSLTEKSYVLDIDLDFFSTANPFRGLVEPAAEQALRRLYHYTTPSDFSDKTIACFTQAREEQLNLLEEVFTKLENERLRRESDQREADEDINPSHKNPFADMLDNARKQGLEEEKIQDLNVVCQAVLKQSYQNAQSATKRPPLSKQSEEPNTVNQLTSHSPQSSARSSLLYPTSLSASTSPSKPEMRSQVESTKRDSSIKETKKTSNVEQKASPPCLGSFDSLLPQKPQKVSSLSQSIEPAACGKSLESLHSMQESFDKQVKENSNGEAFHAPVTGHIQLEDVTFMQLHDFGCTLDDTELPHHLSSQSQVDALLSEVKVMLESLPRPALITIARSSDDGYCPKGEVDLYERDVLKMLEETFGPLTITKHYEN</sequence>
<feature type="compositionally biased region" description="Polar residues" evidence="2">
    <location>
        <begin position="336"/>
        <end position="369"/>
    </location>
</feature>
<reference evidence="3" key="1">
    <citation type="journal article" date="2023" name="G3 (Bethesda)">
        <title>A reference genome for the long-term kleptoplast-retaining sea slug Elysia crispata morphotype clarki.</title>
        <authorList>
            <person name="Eastman K.E."/>
            <person name="Pendleton A.L."/>
            <person name="Shaikh M.A."/>
            <person name="Suttiyut T."/>
            <person name="Ogas R."/>
            <person name="Tomko P."/>
            <person name="Gavelis G."/>
            <person name="Widhalm J.R."/>
            <person name="Wisecaver J.H."/>
        </authorList>
    </citation>
    <scope>NUCLEOTIDE SEQUENCE</scope>
    <source>
        <strain evidence="3">ECLA1</strain>
    </source>
</reference>
<proteinExistence type="inferred from homology"/>
<keyword evidence="4" id="KW-1185">Reference proteome</keyword>
<dbReference type="InterPro" id="IPR024131">
    <property type="entry name" value="UPF0489"/>
</dbReference>
<protein>
    <submittedName>
        <fullName evidence="3">Uncharacterized protein</fullName>
    </submittedName>
</protein>